<sequence>MTTFLTIYFFILGTILGSFYNVVGLRLPNGELFKEERSYCPKCHKTLTWYELIPILSFLFQKGRCRNCKQNISPLYPTMELLSGFTFTLSYYLLGWQLELLLAILLVSVFHMIIVSDIAYMIIPNRLLLFFFVLFLIYRIIDPLTPWWSSIIGGVGGIVLTAAIILASKGGMGGGDMKLFGLLGFVLGWQLLLVTYFLSTLIGAVVSGVLLATGVIQRKNPIPFGPFIVLGASFAFFSGRMIIDWYLQTFF</sequence>
<dbReference type="GO" id="GO:0005886">
    <property type="term" value="C:plasma membrane"/>
    <property type="evidence" value="ECO:0007669"/>
    <property type="project" value="UniProtKB-SubCell"/>
</dbReference>
<keyword evidence="3" id="KW-1003">Cell membrane</keyword>
<dbReference type="GO" id="GO:0004190">
    <property type="term" value="F:aspartic-type endopeptidase activity"/>
    <property type="evidence" value="ECO:0007669"/>
    <property type="project" value="InterPro"/>
</dbReference>
<dbReference type="PANTHER" id="PTHR30487">
    <property type="entry name" value="TYPE 4 PREPILIN-LIKE PROTEINS LEADER PEPTIDE-PROCESSING ENZYME"/>
    <property type="match status" value="1"/>
</dbReference>
<keyword evidence="5 7" id="KW-1133">Transmembrane helix</keyword>
<feature type="transmembrane region" description="Helical" evidence="7">
    <location>
        <begin position="126"/>
        <end position="141"/>
    </location>
</feature>
<dbReference type="Pfam" id="PF01478">
    <property type="entry name" value="Peptidase_A24"/>
    <property type="match status" value="1"/>
</dbReference>
<accession>A0A838CNA9</accession>
<feature type="transmembrane region" description="Helical" evidence="7">
    <location>
        <begin position="147"/>
        <end position="167"/>
    </location>
</feature>
<evidence type="ECO:0000256" key="5">
    <source>
        <dbReference type="ARBA" id="ARBA00022989"/>
    </source>
</evidence>
<dbReference type="InterPro" id="IPR010627">
    <property type="entry name" value="Prepilin_pept_A24_N"/>
</dbReference>
<protein>
    <submittedName>
        <fullName evidence="10">Prepilin peptidase</fullName>
    </submittedName>
</protein>
<keyword evidence="6 7" id="KW-0472">Membrane</keyword>
<feature type="transmembrane region" description="Helical" evidence="7">
    <location>
        <begin position="179"/>
        <end position="212"/>
    </location>
</feature>
<evidence type="ECO:0000313" key="10">
    <source>
        <dbReference type="EMBL" id="MBA2173444.1"/>
    </source>
</evidence>
<evidence type="ECO:0000256" key="1">
    <source>
        <dbReference type="ARBA" id="ARBA00004651"/>
    </source>
</evidence>
<feature type="transmembrane region" description="Helical" evidence="7">
    <location>
        <begin position="6"/>
        <end position="27"/>
    </location>
</feature>
<keyword evidence="11" id="KW-1185">Reference proteome</keyword>
<dbReference type="Proteomes" id="UP000571017">
    <property type="component" value="Unassembled WGS sequence"/>
</dbReference>
<evidence type="ECO:0000259" key="8">
    <source>
        <dbReference type="Pfam" id="PF01478"/>
    </source>
</evidence>
<comment type="similarity">
    <text evidence="2">Belongs to the peptidase A24 family.</text>
</comment>
<feature type="transmembrane region" description="Helical" evidence="7">
    <location>
        <begin position="100"/>
        <end position="119"/>
    </location>
</feature>
<organism evidence="10 11">
    <name type="scientific">Halobacillus locisalis</name>
    <dbReference type="NCBI Taxonomy" id="220753"/>
    <lineage>
        <taxon>Bacteria</taxon>
        <taxon>Bacillati</taxon>
        <taxon>Bacillota</taxon>
        <taxon>Bacilli</taxon>
        <taxon>Bacillales</taxon>
        <taxon>Bacillaceae</taxon>
        <taxon>Halobacillus</taxon>
    </lineage>
</organism>
<comment type="caution">
    <text evidence="10">The sequence shown here is derived from an EMBL/GenBank/DDBJ whole genome shotgun (WGS) entry which is preliminary data.</text>
</comment>
<dbReference type="InterPro" id="IPR000045">
    <property type="entry name" value="Prepilin_IV_endopep_pep"/>
</dbReference>
<feature type="transmembrane region" description="Helical" evidence="7">
    <location>
        <begin position="224"/>
        <end position="247"/>
    </location>
</feature>
<evidence type="ECO:0000256" key="7">
    <source>
        <dbReference type="SAM" id="Phobius"/>
    </source>
</evidence>
<feature type="domain" description="Prepilin type IV endopeptidase peptidase" evidence="8">
    <location>
        <begin position="104"/>
        <end position="206"/>
    </location>
</feature>
<name>A0A838CNA9_9BACI</name>
<proteinExistence type="inferred from homology"/>
<keyword evidence="4 7" id="KW-0812">Transmembrane</keyword>
<dbReference type="Pfam" id="PF06750">
    <property type="entry name" value="A24_N_bact"/>
    <property type="match status" value="1"/>
</dbReference>
<dbReference type="PANTHER" id="PTHR30487:SF0">
    <property type="entry name" value="PREPILIN LEADER PEPTIDASE_N-METHYLTRANSFERASE-RELATED"/>
    <property type="match status" value="1"/>
</dbReference>
<evidence type="ECO:0000259" key="9">
    <source>
        <dbReference type="Pfam" id="PF06750"/>
    </source>
</evidence>
<dbReference type="AlphaFoldDB" id="A0A838CNA9"/>
<evidence type="ECO:0000256" key="4">
    <source>
        <dbReference type="ARBA" id="ARBA00022692"/>
    </source>
</evidence>
<dbReference type="Gene3D" id="1.20.120.1220">
    <property type="match status" value="1"/>
</dbReference>
<dbReference type="InterPro" id="IPR050882">
    <property type="entry name" value="Prepilin_peptidase/N-MTase"/>
</dbReference>
<dbReference type="GO" id="GO:0006465">
    <property type="term" value="P:signal peptide processing"/>
    <property type="evidence" value="ECO:0007669"/>
    <property type="project" value="TreeGrafter"/>
</dbReference>
<comment type="subcellular location">
    <subcellularLocation>
        <location evidence="1">Cell membrane</location>
        <topology evidence="1">Multi-pass membrane protein</topology>
    </subcellularLocation>
</comment>
<dbReference type="EMBL" id="JACEFG010000001">
    <property type="protein sequence ID" value="MBA2173444.1"/>
    <property type="molecule type" value="Genomic_DNA"/>
</dbReference>
<evidence type="ECO:0000256" key="3">
    <source>
        <dbReference type="ARBA" id="ARBA00022475"/>
    </source>
</evidence>
<reference evidence="10 11" key="1">
    <citation type="journal article" date="2004" name="Extremophiles">
        <title>Halobacillus locisalis sp. nov., a halophilic bacterium isolated from a marine solar saltern of the Yellow Sea in Korea.</title>
        <authorList>
            <person name="Yoon J.H."/>
            <person name="Kang K.H."/>
            <person name="Oh T.K."/>
            <person name="Park Y.H."/>
        </authorList>
    </citation>
    <scope>NUCLEOTIDE SEQUENCE [LARGE SCALE GENOMIC DNA]</scope>
    <source>
        <strain evidence="10 11">KCTC 3788</strain>
    </source>
</reference>
<feature type="domain" description="Prepilin peptidase A24 N-terminal" evidence="9">
    <location>
        <begin position="11"/>
        <end position="92"/>
    </location>
</feature>
<evidence type="ECO:0000313" key="11">
    <source>
        <dbReference type="Proteomes" id="UP000571017"/>
    </source>
</evidence>
<evidence type="ECO:0000256" key="6">
    <source>
        <dbReference type="ARBA" id="ARBA00023136"/>
    </source>
</evidence>
<dbReference type="RefSeq" id="WP_181470508.1">
    <property type="nucleotide sequence ID" value="NZ_JACEFG010000001.1"/>
</dbReference>
<evidence type="ECO:0000256" key="2">
    <source>
        <dbReference type="ARBA" id="ARBA00005801"/>
    </source>
</evidence>
<gene>
    <name evidence="10" type="ORF">H0266_00875</name>
</gene>